<evidence type="ECO:0000313" key="2">
    <source>
        <dbReference type="EMBL" id="PMD32005.1"/>
    </source>
</evidence>
<proteinExistence type="predicted"/>
<sequence>MFSASTSSPLSSPPSSSQLQNPFPESGSGSSSNEESFIYACYDILWRSGNGSSGPVDGYRGERIMIRCFDPEPMSDNEEEQATSAGGDDSDATIEVQYRYRAYFVVPFAVFPLPAKDSRLKFEGCRLCDSAQFIFFDFELLHRNESMREGLEEDGMTFEMVDGMVDDNGYPFLYWHMNCGYTGGLQVEVYGWAKKREGTGVSGPGILSEAEKWRIEEYENSLYG</sequence>
<accession>A0A2J6R0G2</accession>
<dbReference type="AlphaFoldDB" id="A0A2J6R0G2"/>
<name>A0A2J6R0G2_HYAVF</name>
<evidence type="ECO:0000256" key="1">
    <source>
        <dbReference type="SAM" id="MobiDB-lite"/>
    </source>
</evidence>
<evidence type="ECO:0000313" key="3">
    <source>
        <dbReference type="Proteomes" id="UP000235786"/>
    </source>
</evidence>
<dbReference type="EMBL" id="KZ613960">
    <property type="protein sequence ID" value="PMD32005.1"/>
    <property type="molecule type" value="Genomic_DNA"/>
</dbReference>
<dbReference type="OrthoDB" id="3508442at2759"/>
<gene>
    <name evidence="2" type="ORF">L207DRAFT_590878</name>
</gene>
<organism evidence="2 3">
    <name type="scientific">Hyaloscypha variabilis (strain UAMH 11265 / GT02V1 / F)</name>
    <name type="common">Meliniomyces variabilis</name>
    <dbReference type="NCBI Taxonomy" id="1149755"/>
    <lineage>
        <taxon>Eukaryota</taxon>
        <taxon>Fungi</taxon>
        <taxon>Dikarya</taxon>
        <taxon>Ascomycota</taxon>
        <taxon>Pezizomycotina</taxon>
        <taxon>Leotiomycetes</taxon>
        <taxon>Helotiales</taxon>
        <taxon>Hyaloscyphaceae</taxon>
        <taxon>Hyaloscypha</taxon>
        <taxon>Hyaloscypha variabilis</taxon>
    </lineage>
</organism>
<feature type="region of interest" description="Disordered" evidence="1">
    <location>
        <begin position="1"/>
        <end position="33"/>
    </location>
</feature>
<dbReference type="Proteomes" id="UP000235786">
    <property type="component" value="Unassembled WGS sequence"/>
</dbReference>
<protein>
    <submittedName>
        <fullName evidence="2">Uncharacterized protein</fullName>
    </submittedName>
</protein>
<reference evidence="2 3" key="1">
    <citation type="submission" date="2016-04" db="EMBL/GenBank/DDBJ databases">
        <title>A degradative enzymes factory behind the ericoid mycorrhizal symbiosis.</title>
        <authorList>
            <consortium name="DOE Joint Genome Institute"/>
            <person name="Martino E."/>
            <person name="Morin E."/>
            <person name="Grelet G."/>
            <person name="Kuo A."/>
            <person name="Kohler A."/>
            <person name="Daghino S."/>
            <person name="Barry K."/>
            <person name="Choi C."/>
            <person name="Cichocki N."/>
            <person name="Clum A."/>
            <person name="Copeland A."/>
            <person name="Hainaut M."/>
            <person name="Haridas S."/>
            <person name="Labutti K."/>
            <person name="Lindquist E."/>
            <person name="Lipzen A."/>
            <person name="Khouja H.-R."/>
            <person name="Murat C."/>
            <person name="Ohm R."/>
            <person name="Olson A."/>
            <person name="Spatafora J."/>
            <person name="Veneault-Fourrey C."/>
            <person name="Henrissat B."/>
            <person name="Grigoriev I."/>
            <person name="Martin F."/>
            <person name="Perotto S."/>
        </authorList>
    </citation>
    <scope>NUCLEOTIDE SEQUENCE [LARGE SCALE GENOMIC DNA]</scope>
    <source>
        <strain evidence="2 3">F</strain>
    </source>
</reference>
<keyword evidence="3" id="KW-1185">Reference proteome</keyword>